<evidence type="ECO:0000256" key="7">
    <source>
        <dbReference type="ARBA" id="ARBA00022490"/>
    </source>
</evidence>
<comment type="cofactor">
    <cofactor evidence="2">
        <name>Mg(2+)</name>
        <dbReference type="ChEBI" id="CHEBI:18420"/>
    </cofactor>
</comment>
<keyword evidence="6" id="KW-0813">Transport</keyword>
<keyword evidence="16" id="KW-1185">Reference proteome</keyword>
<evidence type="ECO:0000256" key="6">
    <source>
        <dbReference type="ARBA" id="ARBA00022448"/>
    </source>
</evidence>
<evidence type="ECO:0000256" key="3">
    <source>
        <dbReference type="ARBA" id="ARBA00004496"/>
    </source>
</evidence>
<dbReference type="SMART" id="SM00065">
    <property type="entry name" value="GAF"/>
    <property type="match status" value="1"/>
</dbReference>
<dbReference type="SUPFAM" id="SSF52009">
    <property type="entry name" value="Phosphohistidine domain"/>
    <property type="match status" value="1"/>
</dbReference>
<dbReference type="InterPro" id="IPR040442">
    <property type="entry name" value="Pyrv_kinase-like_dom_sf"/>
</dbReference>
<dbReference type="NCBIfam" id="NF008283">
    <property type="entry name" value="PRK11061.1"/>
    <property type="match status" value="1"/>
</dbReference>
<dbReference type="Gene3D" id="3.30.450.40">
    <property type="match status" value="1"/>
</dbReference>
<keyword evidence="13" id="KW-0460">Magnesium</keyword>
<dbReference type="SUPFAM" id="SSF51621">
    <property type="entry name" value="Phosphoenolpyruvate/pyruvate domain"/>
    <property type="match status" value="1"/>
</dbReference>
<dbReference type="PROSITE" id="PS00742">
    <property type="entry name" value="PEP_ENZYMES_2"/>
    <property type="match status" value="1"/>
</dbReference>
<dbReference type="InterPro" id="IPR029016">
    <property type="entry name" value="GAF-like_dom_sf"/>
</dbReference>
<dbReference type="InterPro" id="IPR036637">
    <property type="entry name" value="Phosphohistidine_dom_sf"/>
</dbReference>
<gene>
    <name evidence="15" type="primary">ptsI_3</name>
    <name evidence="15" type="ORF">VA7868_03091</name>
</gene>
<dbReference type="SUPFAM" id="SSF55781">
    <property type="entry name" value="GAF domain-like"/>
    <property type="match status" value="1"/>
</dbReference>
<dbReference type="InterPro" id="IPR008279">
    <property type="entry name" value="PEP-util_enz_mobile_dom"/>
</dbReference>
<dbReference type="InterPro" id="IPR036618">
    <property type="entry name" value="PtsI_HPr-bd_sf"/>
</dbReference>
<dbReference type="Pfam" id="PF00391">
    <property type="entry name" value="PEP-utilizers"/>
    <property type="match status" value="1"/>
</dbReference>
<dbReference type="InterPro" id="IPR008731">
    <property type="entry name" value="PTS_EIN"/>
</dbReference>
<evidence type="ECO:0000256" key="2">
    <source>
        <dbReference type="ARBA" id="ARBA00001946"/>
    </source>
</evidence>
<evidence type="ECO:0000256" key="9">
    <source>
        <dbReference type="ARBA" id="ARBA00022679"/>
    </source>
</evidence>
<evidence type="ECO:0000256" key="8">
    <source>
        <dbReference type="ARBA" id="ARBA00022597"/>
    </source>
</evidence>
<evidence type="ECO:0000256" key="12">
    <source>
        <dbReference type="ARBA" id="ARBA00022777"/>
    </source>
</evidence>
<dbReference type="Proteomes" id="UP000184608">
    <property type="component" value="Unassembled WGS sequence"/>
</dbReference>
<protein>
    <recommendedName>
        <fullName evidence="5">phosphoenolpyruvate--protein phosphotransferase</fullName>
        <ecNumber evidence="5">2.7.3.9</ecNumber>
    </recommendedName>
</protein>
<dbReference type="Gene3D" id="3.20.20.60">
    <property type="entry name" value="Phosphoenolpyruvate-binding domains"/>
    <property type="match status" value="1"/>
</dbReference>
<evidence type="ECO:0000313" key="15">
    <source>
        <dbReference type="EMBL" id="SHI26705.1"/>
    </source>
</evidence>
<keyword evidence="9 15" id="KW-0808">Transferase</keyword>
<dbReference type="Pfam" id="PF05524">
    <property type="entry name" value="PEP-utilisers_N"/>
    <property type="match status" value="1"/>
</dbReference>
<dbReference type="PANTHER" id="PTHR46244:SF1">
    <property type="entry name" value="PHOSPHOENOLPYRUVATE-DEPENDENT PHOSPHOTRANSFERASE SYSTEM"/>
    <property type="match status" value="1"/>
</dbReference>
<dbReference type="InterPro" id="IPR006318">
    <property type="entry name" value="PTS_EI-like"/>
</dbReference>
<keyword evidence="7" id="KW-0963">Cytoplasm</keyword>
<sequence>MRDMINADALASLTQIILSAAREDSVKEQVYHILEKLSETLQVDVCTLYRRQPDNSLKMLATHGLIQTHPVILPEGEGLVGIILKNELPLNIIEPSQHPGYFYVRHSKEEKFRSFCGVPLVYRGQVNGVLVVQSRQPVALTPEQEAVLSTIAIHLALLLDSFSSHEHLITPENHLHRGVSGAPGLTIGKVIIARHPELSAVTPIQIQDTMAELNRWQEIKNTALTEFAREKTLLQQAASKGLASVTDVGKMMLQDPAFERIVTNEIAKGFHIPWGVKHAVSHFCEKFMAMHNPYLQARHEDVEHLGDKLYQIWLGSDNLIANDTGEPLILIGERISVSTMAGLSTRNLTGIVCSCGASLSHIAILANALGIPAVMGTGELALKDGDMIIVDGDRGEVIVSPGETLLAEYQSLATERQQLSDQLLALSDQPTRTKDNEPVLLLANTGLQADIEPGLQYGAEGIGLFRTEIPFMASQALPSEEDQVFLYNHVLSQYRDQPVCIRTLDVGSDKPLPYLPLIPEDNPALGLRGIRYTLDNLSLFTTQLRALLRTTAEHPQLRLLLPMISTTEQLDMCLNLIDKLVDELREEGYQVSRPPTGIMVEVPGCIPLLPFWADKIDFISVGTNDLSQYLLAVDRNNPLVSKWYHTLHPAILHELMRIGRLSKERDIPVSICGEMAADPIAVVLLTGMGIRKLSMSASKIPLIKSLIREVSVQQCEALLDQALALDTADKIYQLGNQFLMQHWSLAGNFTERAPNPHEPITI</sequence>
<dbReference type="InterPro" id="IPR003018">
    <property type="entry name" value="GAF"/>
</dbReference>
<evidence type="ECO:0000256" key="5">
    <source>
        <dbReference type="ARBA" id="ARBA00012232"/>
    </source>
</evidence>
<keyword evidence="8" id="KW-0762">Sugar transport</keyword>
<dbReference type="GO" id="GO:0016301">
    <property type="term" value="F:kinase activity"/>
    <property type="evidence" value="ECO:0007669"/>
    <property type="project" value="UniProtKB-KW"/>
</dbReference>
<evidence type="ECO:0000256" key="1">
    <source>
        <dbReference type="ARBA" id="ARBA00000683"/>
    </source>
</evidence>
<proteinExistence type="inferred from homology"/>
<accession>A0A1M5ZQS4</accession>
<dbReference type="EC" id="2.7.3.9" evidence="5"/>
<dbReference type="InterPro" id="IPR015813">
    <property type="entry name" value="Pyrv/PenolPyrv_kinase-like_dom"/>
</dbReference>
<dbReference type="GO" id="GO:0008965">
    <property type="term" value="F:phosphoenolpyruvate-protein phosphotransferase activity"/>
    <property type="evidence" value="ECO:0007669"/>
    <property type="project" value="UniProtKB-EC"/>
</dbReference>
<dbReference type="Gene3D" id="1.10.274.10">
    <property type="entry name" value="PtsI, HPr-binding domain"/>
    <property type="match status" value="1"/>
</dbReference>
<keyword evidence="11" id="KW-0479">Metal-binding</keyword>
<dbReference type="PANTHER" id="PTHR46244">
    <property type="entry name" value="PHOSPHOENOLPYRUVATE-PROTEIN PHOSPHOTRANSFERASE"/>
    <property type="match status" value="1"/>
</dbReference>
<comment type="subcellular location">
    <subcellularLocation>
        <location evidence="3">Cytoplasm</location>
    </subcellularLocation>
</comment>
<evidence type="ECO:0000256" key="10">
    <source>
        <dbReference type="ARBA" id="ARBA00022683"/>
    </source>
</evidence>
<dbReference type="Gene3D" id="3.50.30.10">
    <property type="entry name" value="Phosphohistidine domain"/>
    <property type="match status" value="1"/>
</dbReference>
<dbReference type="PRINTS" id="PR01736">
    <property type="entry name" value="PHPHTRNFRASE"/>
</dbReference>
<dbReference type="InterPro" id="IPR023151">
    <property type="entry name" value="PEP_util_CS"/>
</dbReference>
<comment type="catalytic activity">
    <reaction evidence="1">
        <text>L-histidyl-[protein] + phosphoenolpyruvate = N(pros)-phospho-L-histidyl-[protein] + pyruvate</text>
        <dbReference type="Rhea" id="RHEA:23880"/>
        <dbReference type="Rhea" id="RHEA-COMP:9745"/>
        <dbReference type="Rhea" id="RHEA-COMP:9746"/>
        <dbReference type="ChEBI" id="CHEBI:15361"/>
        <dbReference type="ChEBI" id="CHEBI:29979"/>
        <dbReference type="ChEBI" id="CHEBI:58702"/>
        <dbReference type="ChEBI" id="CHEBI:64837"/>
        <dbReference type="EC" id="2.7.3.9"/>
    </reaction>
</comment>
<dbReference type="AlphaFoldDB" id="A0A1M5ZQS4"/>
<evidence type="ECO:0000256" key="11">
    <source>
        <dbReference type="ARBA" id="ARBA00022723"/>
    </source>
</evidence>
<organism evidence="15 16">
    <name type="scientific">Vibrio aerogenes CECT 7868</name>
    <dbReference type="NCBI Taxonomy" id="1216006"/>
    <lineage>
        <taxon>Bacteria</taxon>
        <taxon>Pseudomonadati</taxon>
        <taxon>Pseudomonadota</taxon>
        <taxon>Gammaproteobacteria</taxon>
        <taxon>Vibrionales</taxon>
        <taxon>Vibrionaceae</taxon>
        <taxon>Vibrio</taxon>
    </lineage>
</organism>
<dbReference type="SUPFAM" id="SSF47831">
    <property type="entry name" value="Enzyme I of the PEP:sugar phosphotransferase system HPr-binding (sub)domain"/>
    <property type="match status" value="1"/>
</dbReference>
<dbReference type="GO" id="GO:0005737">
    <property type="term" value="C:cytoplasm"/>
    <property type="evidence" value="ECO:0007669"/>
    <property type="project" value="UniProtKB-SubCell"/>
</dbReference>
<dbReference type="RefSeq" id="WP_073604710.1">
    <property type="nucleotide sequence ID" value="NZ_FQXZ01000035.1"/>
</dbReference>
<keyword evidence="12" id="KW-0418">Kinase</keyword>
<dbReference type="NCBIfam" id="TIGR01417">
    <property type="entry name" value="PTS_I_fam"/>
    <property type="match status" value="1"/>
</dbReference>
<dbReference type="GO" id="GO:0046872">
    <property type="term" value="F:metal ion binding"/>
    <property type="evidence" value="ECO:0007669"/>
    <property type="project" value="UniProtKB-KW"/>
</dbReference>
<dbReference type="GO" id="GO:0009401">
    <property type="term" value="P:phosphoenolpyruvate-dependent sugar phosphotransferase system"/>
    <property type="evidence" value="ECO:0007669"/>
    <property type="project" value="UniProtKB-KW"/>
</dbReference>
<feature type="domain" description="GAF" evidence="14">
    <location>
        <begin position="25"/>
        <end position="169"/>
    </location>
</feature>
<dbReference type="EMBL" id="FQXZ01000035">
    <property type="protein sequence ID" value="SHI26705.1"/>
    <property type="molecule type" value="Genomic_DNA"/>
</dbReference>
<dbReference type="Pfam" id="PF02896">
    <property type="entry name" value="PEP-utilizers_C"/>
    <property type="match status" value="1"/>
</dbReference>
<comment type="similarity">
    <text evidence="4">Belongs to the PEP-utilizing enzyme family.</text>
</comment>
<evidence type="ECO:0000256" key="4">
    <source>
        <dbReference type="ARBA" id="ARBA00007837"/>
    </source>
</evidence>
<dbReference type="InterPro" id="IPR000121">
    <property type="entry name" value="PEP_util_C"/>
</dbReference>
<evidence type="ECO:0000313" key="16">
    <source>
        <dbReference type="Proteomes" id="UP000184608"/>
    </source>
</evidence>
<evidence type="ECO:0000256" key="13">
    <source>
        <dbReference type="ARBA" id="ARBA00022842"/>
    </source>
</evidence>
<evidence type="ECO:0000259" key="14">
    <source>
        <dbReference type="SMART" id="SM00065"/>
    </source>
</evidence>
<keyword evidence="15" id="KW-0670">Pyruvate</keyword>
<reference evidence="15 16" key="1">
    <citation type="submission" date="2016-11" db="EMBL/GenBank/DDBJ databases">
        <authorList>
            <person name="Jaros S."/>
            <person name="Januszkiewicz K."/>
            <person name="Wedrychowicz H."/>
        </authorList>
    </citation>
    <scope>NUCLEOTIDE SEQUENCE [LARGE SCALE GENOMIC DNA]</scope>
    <source>
        <strain evidence="15 16">CECT 7868</strain>
    </source>
</reference>
<dbReference type="Pfam" id="PF01590">
    <property type="entry name" value="GAF"/>
    <property type="match status" value="1"/>
</dbReference>
<name>A0A1M5ZQS4_9VIBR</name>
<dbReference type="InterPro" id="IPR050499">
    <property type="entry name" value="PEP-utilizing_PTS_enzyme"/>
</dbReference>
<keyword evidence="10" id="KW-0598">Phosphotransferase system</keyword>
<dbReference type="STRING" id="1216006.VA7868_03091"/>